<dbReference type="Gene3D" id="1.25.40.10">
    <property type="entry name" value="Tetratricopeptide repeat domain"/>
    <property type="match status" value="1"/>
</dbReference>
<accession>A0A1M3L768</accession>
<dbReference type="Proteomes" id="UP000184233">
    <property type="component" value="Unassembled WGS sequence"/>
</dbReference>
<dbReference type="Pfam" id="PF07721">
    <property type="entry name" value="TPR_4"/>
    <property type="match status" value="1"/>
</dbReference>
<reference evidence="1 2" key="1">
    <citation type="submission" date="2016-09" db="EMBL/GenBank/DDBJ databases">
        <title>Genome-resolved meta-omics ties microbial dynamics to process performance in biotechnology for thiocyanate degradation.</title>
        <authorList>
            <person name="Kantor R.S."/>
            <person name="Huddy R.J."/>
            <person name="Iyer R."/>
            <person name="Thomas B.C."/>
            <person name="Brown C.T."/>
            <person name="Anantharaman K."/>
            <person name="Tringe S."/>
            <person name="Hettich R.L."/>
            <person name="Harrison S.T."/>
            <person name="Banfield J.F."/>
        </authorList>
    </citation>
    <scope>NUCLEOTIDE SEQUENCE [LARGE SCALE GENOMIC DNA]</scope>
    <source>
        <strain evidence="1">59-99</strain>
    </source>
</reference>
<gene>
    <name evidence="1" type="ORF">BGO89_01775</name>
</gene>
<sequence>MSAQDIDTLWDYRDPAASEARFRERLAVAIAEGEPQALHLEVRTQIARTMSLRRMFDEAHAELDAIEPSVIATNEPRLHVRWALEKGRTCNSSGRRGEAVAAFLSAYDVAERHGLDYYTIDAMHMLGIASPAEEALDWNMRAIAMIERTDDVRSKGWLGPLYNNTAWTLFDMGRYDEALALFEKDIVLRTTMGRAEQARIARYSKGRVLRALGRLDEAEVIQNANLDEIERSQAAADGFVHEEMGELLLARGDDAGARKHLSRAFDLLSADGWISANEPGRLERLRVLTGR</sequence>
<dbReference type="InterPro" id="IPR011990">
    <property type="entry name" value="TPR-like_helical_dom_sf"/>
</dbReference>
<evidence type="ECO:0008006" key="3">
    <source>
        <dbReference type="Google" id="ProtNLM"/>
    </source>
</evidence>
<evidence type="ECO:0000313" key="1">
    <source>
        <dbReference type="EMBL" id="OJX61329.1"/>
    </source>
</evidence>
<dbReference type="SUPFAM" id="SSF48452">
    <property type="entry name" value="TPR-like"/>
    <property type="match status" value="1"/>
</dbReference>
<organism evidence="1 2">
    <name type="scientific">Candidatus Kapaibacterium thiocyanatum</name>
    <dbReference type="NCBI Taxonomy" id="1895771"/>
    <lineage>
        <taxon>Bacteria</taxon>
        <taxon>Pseudomonadati</taxon>
        <taxon>Candidatus Kapaibacteriota</taxon>
        <taxon>Candidatus Kapaibacteriia</taxon>
        <taxon>Candidatus Kapaibacteriales</taxon>
        <taxon>Candidatus Kapaibacteriaceae</taxon>
        <taxon>Candidatus Kapaibacterium</taxon>
    </lineage>
</organism>
<proteinExistence type="predicted"/>
<dbReference type="GO" id="GO:0042802">
    <property type="term" value="F:identical protein binding"/>
    <property type="evidence" value="ECO:0007669"/>
    <property type="project" value="InterPro"/>
</dbReference>
<comment type="caution">
    <text evidence="1">The sequence shown here is derived from an EMBL/GenBank/DDBJ whole genome shotgun (WGS) entry which is preliminary data.</text>
</comment>
<protein>
    <recommendedName>
        <fullName evidence="3">MalT-like TPR region domain-containing protein</fullName>
    </recommendedName>
</protein>
<evidence type="ECO:0000313" key="2">
    <source>
        <dbReference type="Proteomes" id="UP000184233"/>
    </source>
</evidence>
<dbReference type="STRING" id="1895771.BGO89_01775"/>
<name>A0A1M3L768_9BACT</name>
<dbReference type="InterPro" id="IPR011717">
    <property type="entry name" value="TPR-4"/>
</dbReference>
<dbReference type="AlphaFoldDB" id="A0A1M3L768"/>
<dbReference type="EMBL" id="MKVH01000002">
    <property type="protein sequence ID" value="OJX61329.1"/>
    <property type="molecule type" value="Genomic_DNA"/>
</dbReference>
<dbReference type="Pfam" id="PF13374">
    <property type="entry name" value="TPR_10"/>
    <property type="match status" value="1"/>
</dbReference>